<evidence type="ECO:0000313" key="2">
    <source>
        <dbReference type="EMBL" id="KAE9590020.1"/>
    </source>
</evidence>
<sequence length="117" mass="13374">MPKSCTPNTLLQNQSPFSKHTLYNQKYFMCILYLNLLPSNYPSIFFFPLSPFLFSFSLCIFFTETLSTCICVLPFPPNSLCKLISHFLHILSSNSYNQQFLHSLISTINNSSLASTI</sequence>
<comment type="caution">
    <text evidence="2">The sequence shown here is derived from an EMBL/GenBank/DDBJ whole genome shotgun (WGS) entry which is preliminary data.</text>
</comment>
<gene>
    <name evidence="2" type="ORF">Lalb_Chr21g0315121</name>
</gene>
<organism evidence="2 3">
    <name type="scientific">Lupinus albus</name>
    <name type="common">White lupine</name>
    <name type="synonym">Lupinus termis</name>
    <dbReference type="NCBI Taxonomy" id="3870"/>
    <lineage>
        <taxon>Eukaryota</taxon>
        <taxon>Viridiplantae</taxon>
        <taxon>Streptophyta</taxon>
        <taxon>Embryophyta</taxon>
        <taxon>Tracheophyta</taxon>
        <taxon>Spermatophyta</taxon>
        <taxon>Magnoliopsida</taxon>
        <taxon>eudicotyledons</taxon>
        <taxon>Gunneridae</taxon>
        <taxon>Pentapetalae</taxon>
        <taxon>rosids</taxon>
        <taxon>fabids</taxon>
        <taxon>Fabales</taxon>
        <taxon>Fabaceae</taxon>
        <taxon>Papilionoideae</taxon>
        <taxon>50 kb inversion clade</taxon>
        <taxon>genistoids sensu lato</taxon>
        <taxon>core genistoids</taxon>
        <taxon>Genisteae</taxon>
        <taxon>Lupinus</taxon>
    </lineage>
</organism>
<dbReference type="EMBL" id="WOCE01000021">
    <property type="protein sequence ID" value="KAE9590020.1"/>
    <property type="molecule type" value="Genomic_DNA"/>
</dbReference>
<proteinExistence type="predicted"/>
<keyword evidence="1" id="KW-1133">Transmembrane helix</keyword>
<dbReference type="AlphaFoldDB" id="A0A6A4NKY9"/>
<feature type="transmembrane region" description="Helical" evidence="1">
    <location>
        <begin position="53"/>
        <end position="75"/>
    </location>
</feature>
<protein>
    <submittedName>
        <fullName evidence="2">Uncharacterized protein</fullName>
    </submittedName>
</protein>
<keyword evidence="1" id="KW-0472">Membrane</keyword>
<feature type="transmembrane region" description="Helical" evidence="1">
    <location>
        <begin position="27"/>
        <end position="47"/>
    </location>
</feature>
<reference evidence="3" key="1">
    <citation type="journal article" date="2020" name="Nat. Commun.">
        <title>Genome sequence of the cluster root forming white lupin.</title>
        <authorList>
            <person name="Hufnagel B."/>
            <person name="Marques A."/>
            <person name="Soriano A."/>
            <person name="Marques L."/>
            <person name="Divol F."/>
            <person name="Doumas P."/>
            <person name="Sallet E."/>
            <person name="Mancinotti D."/>
            <person name="Carrere S."/>
            <person name="Marande W."/>
            <person name="Arribat S."/>
            <person name="Keller J."/>
            <person name="Huneau C."/>
            <person name="Blein T."/>
            <person name="Aime D."/>
            <person name="Laguerre M."/>
            <person name="Taylor J."/>
            <person name="Schubert V."/>
            <person name="Nelson M."/>
            <person name="Geu-Flores F."/>
            <person name="Crespi M."/>
            <person name="Gallardo-Guerrero K."/>
            <person name="Delaux P.-M."/>
            <person name="Salse J."/>
            <person name="Berges H."/>
            <person name="Guyot R."/>
            <person name="Gouzy J."/>
            <person name="Peret B."/>
        </authorList>
    </citation>
    <scope>NUCLEOTIDE SEQUENCE [LARGE SCALE GENOMIC DNA]</scope>
    <source>
        <strain evidence="3">cv. Amiga</strain>
    </source>
</reference>
<keyword evidence="3" id="KW-1185">Reference proteome</keyword>
<keyword evidence="1" id="KW-0812">Transmembrane</keyword>
<accession>A0A6A4NKY9</accession>
<evidence type="ECO:0000256" key="1">
    <source>
        <dbReference type="SAM" id="Phobius"/>
    </source>
</evidence>
<evidence type="ECO:0000313" key="3">
    <source>
        <dbReference type="Proteomes" id="UP000447434"/>
    </source>
</evidence>
<dbReference type="Proteomes" id="UP000447434">
    <property type="component" value="Chromosome 21"/>
</dbReference>
<name>A0A6A4NKY9_LUPAL</name>